<protein>
    <submittedName>
        <fullName evidence="4">Glycosyltransferase involved in cell wall biosynthesis</fullName>
    </submittedName>
</protein>
<sequence>MDVAVSTGSTGKTGLRIALCGIVKNEAPYLIDWISWHRALGFTDFIIADNDSTDGTEEILAQLQQRHILRTFRVPTRFHWNPQRDAYVHAAGLASRLGLDWIAFFDADEFLMPSGQNESLPAFLGDLPNDCGSISVNWAVYGSSGHINASSEPVPYRFTRRSPMSSDPTSDAGINLQYKSIIRPTAFAGKMPNSHHMHLKSGFSHWAVDREPLIIKNKVGGVSDRIVWAPFRLNHYVVRSWSEFYKKKMTRGLADDQSLTRSVRFFQYHDLNDIEEVVPLWLKAEFDRKRKSLIKILDNEKLIDGANREIVEFIPPPISDLKYGLNELNLLNANIPKRYPKLIRSIHNMKSTFRRFFPEKIEYLNW</sequence>
<evidence type="ECO:0000313" key="5">
    <source>
        <dbReference type="Proteomes" id="UP001224682"/>
    </source>
</evidence>
<dbReference type="SUPFAM" id="SSF53448">
    <property type="entry name" value="Nucleotide-diphospho-sugar transferases"/>
    <property type="match status" value="1"/>
</dbReference>
<keyword evidence="5" id="KW-1185">Reference proteome</keyword>
<reference evidence="4 5" key="1">
    <citation type="submission" date="2023-07" db="EMBL/GenBank/DDBJ databases">
        <title>Genomic Encyclopedia of Type Strains, Phase IV (KMG-IV): sequencing the most valuable type-strain genomes for metagenomic binning, comparative biology and taxonomic classification.</title>
        <authorList>
            <person name="Goeker M."/>
        </authorList>
    </citation>
    <scope>NUCLEOTIDE SEQUENCE [LARGE SCALE GENOMIC DNA]</scope>
    <source>
        <strain evidence="4 5">DSM 2457</strain>
    </source>
</reference>
<dbReference type="Gene3D" id="3.90.550.10">
    <property type="entry name" value="Spore Coat Polysaccharide Biosynthesis Protein SpsA, Chain A"/>
    <property type="match status" value="1"/>
</dbReference>
<comment type="caution">
    <text evidence="4">The sequence shown here is derived from an EMBL/GenBank/DDBJ whole genome shotgun (WGS) entry which is preliminary data.</text>
</comment>
<evidence type="ECO:0000256" key="2">
    <source>
        <dbReference type="ARBA" id="ARBA00022692"/>
    </source>
</evidence>
<evidence type="ECO:0000256" key="3">
    <source>
        <dbReference type="ARBA" id="ARBA00022989"/>
    </source>
</evidence>
<dbReference type="EMBL" id="JAUSUI010000001">
    <property type="protein sequence ID" value="MDQ0301073.1"/>
    <property type="molecule type" value="Genomic_DNA"/>
</dbReference>
<keyword evidence="3" id="KW-1133">Transmembrane helix</keyword>
<gene>
    <name evidence="4" type="ORF">J2S75_000084</name>
</gene>
<accession>A0ABU0B6V2</accession>
<dbReference type="InterPro" id="IPR029044">
    <property type="entry name" value="Nucleotide-diphossugar_trans"/>
</dbReference>
<dbReference type="RefSeq" id="WP_307017133.1">
    <property type="nucleotide sequence ID" value="NZ_JAUSUI010000001.1"/>
</dbReference>
<proteinExistence type="predicted"/>
<evidence type="ECO:0000256" key="1">
    <source>
        <dbReference type="ARBA" id="ARBA00004167"/>
    </source>
</evidence>
<name>A0ABU0B6V2_9HYPH</name>
<dbReference type="PANTHER" id="PTHR21461">
    <property type="entry name" value="GLYCOSYLTRANSFERASE FAMILY 92 PROTEIN"/>
    <property type="match status" value="1"/>
</dbReference>
<keyword evidence="2" id="KW-0812">Transmembrane</keyword>
<comment type="subcellular location">
    <subcellularLocation>
        <location evidence="1">Membrane</location>
        <topology evidence="1">Single-pass membrane protein</topology>
    </subcellularLocation>
</comment>
<dbReference type="Pfam" id="PF13704">
    <property type="entry name" value="Glyco_tranf_2_4"/>
    <property type="match status" value="1"/>
</dbReference>
<dbReference type="Proteomes" id="UP001224682">
    <property type="component" value="Unassembled WGS sequence"/>
</dbReference>
<keyword evidence="3" id="KW-0472">Membrane</keyword>
<dbReference type="PANTHER" id="PTHR21461:SF69">
    <property type="entry name" value="GLYCOSYLTRANSFERASE FAMILY 92 PROTEIN"/>
    <property type="match status" value="1"/>
</dbReference>
<organism evidence="4 5">
    <name type="scientific">Ancylobacter polymorphus</name>
    <dbReference type="NCBI Taxonomy" id="223390"/>
    <lineage>
        <taxon>Bacteria</taxon>
        <taxon>Pseudomonadati</taxon>
        <taxon>Pseudomonadota</taxon>
        <taxon>Alphaproteobacteria</taxon>
        <taxon>Hyphomicrobiales</taxon>
        <taxon>Xanthobacteraceae</taxon>
        <taxon>Ancylobacter</taxon>
    </lineage>
</organism>
<evidence type="ECO:0000313" key="4">
    <source>
        <dbReference type="EMBL" id="MDQ0301073.1"/>
    </source>
</evidence>